<dbReference type="AlphaFoldDB" id="A0A5M3M6Z2"/>
<dbReference type="GeneID" id="19202326"/>
<dbReference type="InterPro" id="IPR032675">
    <property type="entry name" value="LRR_dom_sf"/>
</dbReference>
<dbReference type="Gene3D" id="3.80.10.10">
    <property type="entry name" value="Ribonuclease Inhibitor"/>
    <property type="match status" value="1"/>
</dbReference>
<dbReference type="OrthoDB" id="3543113at2759"/>
<name>A0A5M3M6Z2_CONPW</name>
<evidence type="ECO:0008006" key="4">
    <source>
        <dbReference type="Google" id="ProtNLM"/>
    </source>
</evidence>
<sequence length="592" mass="65352">MHRVLLVAELLDNIFGNLSAEFDRLFGGPNDGTLLALATTCRTFKEPALNALWENLLMIDSLIKCLHKDAWEPSVDQETGWARPAGAFVVCLHSSGCQSLAFMLIAYIWQEIKRPLTPSDWLIIRKYAPRVRHLYQVSLGAYRSAPTKLWVLSLSLAPPDAVPLLPNLKLVEWTGMRPDTAPYMRTFLTASLESLCYGVGSTIPDIYLLSSVGAFCPSIKDASVYSYRKIGGVEAFSLSVCRWNYLRVLRCEELTDEALVHIAGLPNLQELNIALYPETPFRAMRAQLRDTPFPDLTSLHVIAADLNVFAAFVCEFELSLAKVTVFVSERASACSDGVAGALKAISKSKRALTHVEIAEEDDSSIPIPANHTFPLQNTVIDMSTLRPLLGFSKLRVLDFETRCSVVLSDAELIDLARALPLLGVPCLNSMHGWNAAPPAVTFYGLCSVARLCPFLCRLGIEFDGISTEKIRAPPNSGGVSAVDEEDVLDYHNFSLEELWVGNSRVEDPETVARLLYEVMPELTGVFGWCEPPGVGDDVDGEWQMHEGEYNQRWKEVGDIIAKLRLEDDVDGSMASGSRELSSDGETDTGEEE</sequence>
<accession>A0A5M3M6Z2</accession>
<dbReference type="SUPFAM" id="SSF52047">
    <property type="entry name" value="RNI-like"/>
    <property type="match status" value="1"/>
</dbReference>
<evidence type="ECO:0000313" key="2">
    <source>
        <dbReference type="EMBL" id="EIW74833.1"/>
    </source>
</evidence>
<reference evidence="3" key="1">
    <citation type="journal article" date="2012" name="Science">
        <title>The Paleozoic origin of enzymatic lignin decomposition reconstructed from 31 fungal genomes.</title>
        <authorList>
            <person name="Floudas D."/>
            <person name="Binder M."/>
            <person name="Riley R."/>
            <person name="Barry K."/>
            <person name="Blanchette R.A."/>
            <person name="Henrissat B."/>
            <person name="Martinez A.T."/>
            <person name="Otillar R."/>
            <person name="Spatafora J.W."/>
            <person name="Yadav J.S."/>
            <person name="Aerts A."/>
            <person name="Benoit I."/>
            <person name="Boyd A."/>
            <person name="Carlson A."/>
            <person name="Copeland A."/>
            <person name="Coutinho P.M."/>
            <person name="de Vries R.P."/>
            <person name="Ferreira P."/>
            <person name="Findley K."/>
            <person name="Foster B."/>
            <person name="Gaskell J."/>
            <person name="Glotzer D."/>
            <person name="Gorecki P."/>
            <person name="Heitman J."/>
            <person name="Hesse C."/>
            <person name="Hori C."/>
            <person name="Igarashi K."/>
            <person name="Jurgens J.A."/>
            <person name="Kallen N."/>
            <person name="Kersten P."/>
            <person name="Kohler A."/>
            <person name="Kuees U."/>
            <person name="Kumar T.K.A."/>
            <person name="Kuo A."/>
            <person name="LaButti K."/>
            <person name="Larrondo L.F."/>
            <person name="Lindquist E."/>
            <person name="Ling A."/>
            <person name="Lombard V."/>
            <person name="Lucas S."/>
            <person name="Lundell T."/>
            <person name="Martin R."/>
            <person name="McLaughlin D.J."/>
            <person name="Morgenstern I."/>
            <person name="Morin E."/>
            <person name="Murat C."/>
            <person name="Nagy L.G."/>
            <person name="Nolan M."/>
            <person name="Ohm R.A."/>
            <person name="Patyshakuliyeva A."/>
            <person name="Rokas A."/>
            <person name="Ruiz-Duenas F.J."/>
            <person name="Sabat G."/>
            <person name="Salamov A."/>
            <person name="Samejima M."/>
            <person name="Schmutz J."/>
            <person name="Slot J.C."/>
            <person name="St John F."/>
            <person name="Stenlid J."/>
            <person name="Sun H."/>
            <person name="Sun S."/>
            <person name="Syed K."/>
            <person name="Tsang A."/>
            <person name="Wiebenga A."/>
            <person name="Young D."/>
            <person name="Pisabarro A."/>
            <person name="Eastwood D.C."/>
            <person name="Martin F."/>
            <person name="Cullen D."/>
            <person name="Grigoriev I.V."/>
            <person name="Hibbett D.S."/>
        </authorList>
    </citation>
    <scope>NUCLEOTIDE SEQUENCE [LARGE SCALE GENOMIC DNA]</scope>
    <source>
        <strain evidence="3">RWD-64-598 SS2</strain>
    </source>
</reference>
<organism evidence="2 3">
    <name type="scientific">Coniophora puteana (strain RWD-64-598)</name>
    <name type="common">Brown rot fungus</name>
    <dbReference type="NCBI Taxonomy" id="741705"/>
    <lineage>
        <taxon>Eukaryota</taxon>
        <taxon>Fungi</taxon>
        <taxon>Dikarya</taxon>
        <taxon>Basidiomycota</taxon>
        <taxon>Agaricomycotina</taxon>
        <taxon>Agaricomycetes</taxon>
        <taxon>Agaricomycetidae</taxon>
        <taxon>Boletales</taxon>
        <taxon>Coniophorineae</taxon>
        <taxon>Coniophoraceae</taxon>
        <taxon>Coniophora</taxon>
    </lineage>
</organism>
<dbReference type="EMBL" id="JH711590">
    <property type="protein sequence ID" value="EIW74833.1"/>
    <property type="molecule type" value="Genomic_DNA"/>
</dbReference>
<feature type="region of interest" description="Disordered" evidence="1">
    <location>
        <begin position="568"/>
        <end position="592"/>
    </location>
</feature>
<feature type="compositionally biased region" description="Acidic residues" evidence="1">
    <location>
        <begin position="582"/>
        <end position="592"/>
    </location>
</feature>
<gene>
    <name evidence="2" type="ORF">CONPUDRAFT_147462</name>
</gene>
<proteinExistence type="predicted"/>
<evidence type="ECO:0000313" key="3">
    <source>
        <dbReference type="Proteomes" id="UP000053558"/>
    </source>
</evidence>
<dbReference type="RefSeq" id="XP_007774905.1">
    <property type="nucleotide sequence ID" value="XM_007776715.1"/>
</dbReference>
<evidence type="ECO:0000256" key="1">
    <source>
        <dbReference type="SAM" id="MobiDB-lite"/>
    </source>
</evidence>
<protein>
    <recommendedName>
        <fullName evidence="4">F-box domain-containing protein</fullName>
    </recommendedName>
</protein>
<keyword evidence="3" id="KW-1185">Reference proteome</keyword>
<dbReference type="Proteomes" id="UP000053558">
    <property type="component" value="Unassembled WGS sequence"/>
</dbReference>
<comment type="caution">
    <text evidence="2">The sequence shown here is derived from an EMBL/GenBank/DDBJ whole genome shotgun (WGS) entry which is preliminary data.</text>
</comment>
<dbReference type="KEGG" id="cput:CONPUDRAFT_147462"/>